<dbReference type="RefSeq" id="WP_131931358.1">
    <property type="nucleotide sequence ID" value="NZ_SMDF01000001.1"/>
</dbReference>
<sequence>MARLSDLVNVDINRNKIKIQKAEIPVVFTFESFPYLEEAFGKPYHEFQKEMNDMLETGTVTMGKKEIRLMYILIYTMMRTGGTECTLEEVKGSIPLNDLPGVFQSVFEIFNNQDFQAEDMEKLKQEKK</sequence>
<proteinExistence type="predicted"/>
<comment type="caution">
    <text evidence="1">The sequence shown here is derived from an EMBL/GenBank/DDBJ whole genome shotgun (WGS) entry which is preliminary data.</text>
</comment>
<dbReference type="EMBL" id="SMDG01000001">
    <property type="protein sequence ID" value="TCW59757.1"/>
    <property type="molecule type" value="Genomic_DNA"/>
</dbReference>
<accession>A0A4R4BKG3</accession>
<protein>
    <recommendedName>
        <fullName evidence="3">Phage protein</fullName>
    </recommendedName>
</protein>
<evidence type="ECO:0000313" key="2">
    <source>
        <dbReference type="Proteomes" id="UP000295285"/>
    </source>
</evidence>
<evidence type="ECO:0008006" key="3">
    <source>
        <dbReference type="Google" id="ProtNLM"/>
    </source>
</evidence>
<dbReference type="AlphaFoldDB" id="A0A4R4BKG3"/>
<name>A0A4R4BKG3_BACTU</name>
<organism evidence="1 2">
    <name type="scientific">Bacillus thuringiensis</name>
    <dbReference type="NCBI Taxonomy" id="1428"/>
    <lineage>
        <taxon>Bacteria</taxon>
        <taxon>Bacillati</taxon>
        <taxon>Bacillota</taxon>
        <taxon>Bacilli</taxon>
        <taxon>Bacillales</taxon>
        <taxon>Bacillaceae</taxon>
        <taxon>Bacillus</taxon>
        <taxon>Bacillus cereus group</taxon>
    </lineage>
</organism>
<dbReference type="Proteomes" id="UP000295285">
    <property type="component" value="Unassembled WGS sequence"/>
</dbReference>
<evidence type="ECO:0000313" key="1">
    <source>
        <dbReference type="EMBL" id="TCW59757.1"/>
    </source>
</evidence>
<reference evidence="1 2" key="1">
    <citation type="submission" date="2019-03" db="EMBL/GenBank/DDBJ databases">
        <title>Above-ground endophytic microbial communities from plants in different locations in the United States.</title>
        <authorList>
            <person name="Frank C."/>
        </authorList>
    </citation>
    <scope>NUCLEOTIDE SEQUENCE [LARGE SCALE GENOMIC DNA]</scope>
    <source>
        <strain evidence="1 2">LP_2_YM</strain>
    </source>
</reference>
<gene>
    <name evidence="1" type="ORF">EC910_101387</name>
</gene>